<dbReference type="RefSeq" id="WP_106159551.1">
    <property type="nucleotide sequence ID" value="NZ_PVTT01000001.1"/>
</dbReference>
<gene>
    <name evidence="1" type="ORF">BCF33_0746</name>
</gene>
<sequence length="128" mass="13677">MPKTRHGRPAGNAVSTERILFIGERDAHPDPAALLPGAQEVRVAALSEIGADLLGAVRPTIVISPLVDRGWDAVEVADALARAGYEGRYRATADVLPDAGLVRREVRRVARALDFDVLVTGPGRARVH</sequence>
<accession>A0A2T0X852</accession>
<proteinExistence type="predicted"/>
<evidence type="ECO:0000313" key="1">
    <source>
        <dbReference type="EMBL" id="PRY95132.1"/>
    </source>
</evidence>
<organism evidence="1 2">
    <name type="scientific">Hasllibacter halocynthiae</name>
    <dbReference type="NCBI Taxonomy" id="595589"/>
    <lineage>
        <taxon>Bacteria</taxon>
        <taxon>Pseudomonadati</taxon>
        <taxon>Pseudomonadota</taxon>
        <taxon>Alphaproteobacteria</taxon>
        <taxon>Rhodobacterales</taxon>
        <taxon>Roseobacteraceae</taxon>
        <taxon>Hasllibacter</taxon>
    </lineage>
</organism>
<comment type="caution">
    <text evidence="1">The sequence shown here is derived from an EMBL/GenBank/DDBJ whole genome shotgun (WGS) entry which is preliminary data.</text>
</comment>
<dbReference type="Proteomes" id="UP000238801">
    <property type="component" value="Unassembled WGS sequence"/>
</dbReference>
<protein>
    <submittedName>
        <fullName evidence="1">Uncharacterized protein</fullName>
    </submittedName>
</protein>
<dbReference type="OrthoDB" id="7864872at2"/>
<keyword evidence="2" id="KW-1185">Reference proteome</keyword>
<dbReference type="AlphaFoldDB" id="A0A2T0X852"/>
<reference evidence="1 2" key="1">
    <citation type="submission" date="2018-03" db="EMBL/GenBank/DDBJ databases">
        <title>Genomic Encyclopedia of Archaeal and Bacterial Type Strains, Phase II (KMG-II): from individual species to whole genera.</title>
        <authorList>
            <person name="Goeker M."/>
        </authorList>
    </citation>
    <scope>NUCLEOTIDE SEQUENCE [LARGE SCALE GENOMIC DNA]</scope>
    <source>
        <strain evidence="1 2">DSM 29318</strain>
    </source>
</reference>
<name>A0A2T0X852_9RHOB</name>
<dbReference type="EMBL" id="PVTT01000001">
    <property type="protein sequence ID" value="PRY95132.1"/>
    <property type="molecule type" value="Genomic_DNA"/>
</dbReference>
<evidence type="ECO:0000313" key="2">
    <source>
        <dbReference type="Proteomes" id="UP000238801"/>
    </source>
</evidence>